<evidence type="ECO:0000313" key="10">
    <source>
        <dbReference type="Proteomes" id="UP001519294"/>
    </source>
</evidence>
<keyword evidence="3" id="KW-1003">Cell membrane</keyword>
<dbReference type="InterPro" id="IPR000620">
    <property type="entry name" value="EamA_dom"/>
</dbReference>
<feature type="transmembrane region" description="Helical" evidence="7">
    <location>
        <begin position="12"/>
        <end position="31"/>
    </location>
</feature>
<feature type="transmembrane region" description="Helical" evidence="7">
    <location>
        <begin position="72"/>
        <end position="92"/>
    </location>
</feature>
<feature type="transmembrane region" description="Helical" evidence="7">
    <location>
        <begin position="276"/>
        <end position="296"/>
    </location>
</feature>
<feature type="transmembrane region" description="Helical" evidence="7">
    <location>
        <begin position="37"/>
        <end position="60"/>
    </location>
</feature>
<gene>
    <name evidence="9" type="ORF">J2Z81_001802</name>
</gene>
<feature type="transmembrane region" description="Helical" evidence="7">
    <location>
        <begin position="189"/>
        <end position="208"/>
    </location>
</feature>
<evidence type="ECO:0000256" key="3">
    <source>
        <dbReference type="ARBA" id="ARBA00022475"/>
    </source>
</evidence>
<dbReference type="SUPFAM" id="SSF103481">
    <property type="entry name" value="Multidrug resistance efflux transporter EmrE"/>
    <property type="match status" value="2"/>
</dbReference>
<dbReference type="PANTHER" id="PTHR32322:SF18">
    <property type="entry name" value="S-ADENOSYLMETHIONINE_S-ADENOSYLHOMOCYSTEINE TRANSPORTER"/>
    <property type="match status" value="1"/>
</dbReference>
<comment type="subcellular location">
    <subcellularLocation>
        <location evidence="1">Cell membrane</location>
        <topology evidence="1">Multi-pass membrane protein</topology>
    </subcellularLocation>
</comment>
<evidence type="ECO:0000256" key="1">
    <source>
        <dbReference type="ARBA" id="ARBA00004651"/>
    </source>
</evidence>
<comment type="caution">
    <text evidence="9">The sequence shown here is derived from an EMBL/GenBank/DDBJ whole genome shotgun (WGS) entry which is preliminary data.</text>
</comment>
<sequence>MSTSPLLQRKWVVYVLILLITLIWGYGWVLMKEALRYMGPFSFSALRFGVGSVILFMIMFFMKMKRPPKEQLGHIVIVGLLQTAVVYLLVMYALHFVEAGKSSVLLYSMPIWSSFFAVKLLKEKITITKMVGLGLGVVGLIMIIGWDIFIGQDFSALFGEILIIIAAASWGLANVYYQLKVKGVSKIQVTAYQMGFGTLGITAAAIGMEWGEPIQFNVTSIYYILFTGALASALCFTLWFIVLSMIDIVTATISTLLVPVFGLLFSAVLLGEKITAGVILGSCLILAGIFIAQLPMKKMEQTKSKSLTL</sequence>
<protein>
    <submittedName>
        <fullName evidence="9">Drug/metabolite transporter (DMT)-like permease</fullName>
    </submittedName>
</protein>
<keyword evidence="5 7" id="KW-1133">Transmembrane helix</keyword>
<feature type="transmembrane region" description="Helical" evidence="7">
    <location>
        <begin position="104"/>
        <end position="121"/>
    </location>
</feature>
<feature type="transmembrane region" description="Helical" evidence="7">
    <location>
        <begin position="133"/>
        <end position="150"/>
    </location>
</feature>
<feature type="transmembrane region" description="Helical" evidence="7">
    <location>
        <begin position="220"/>
        <end position="241"/>
    </location>
</feature>
<dbReference type="Proteomes" id="UP001519294">
    <property type="component" value="Unassembled WGS sequence"/>
</dbReference>
<keyword evidence="6 7" id="KW-0472">Membrane</keyword>
<accession>A0ABS4S8N0</accession>
<evidence type="ECO:0000256" key="6">
    <source>
        <dbReference type="ARBA" id="ARBA00023136"/>
    </source>
</evidence>
<dbReference type="PANTHER" id="PTHR32322">
    <property type="entry name" value="INNER MEMBRANE TRANSPORTER"/>
    <property type="match status" value="1"/>
</dbReference>
<feature type="domain" description="EamA" evidence="8">
    <location>
        <begin position="158"/>
        <end position="291"/>
    </location>
</feature>
<proteinExistence type="inferred from homology"/>
<organism evidence="9 10">
    <name type="scientific">Virgibacillus alimentarius</name>
    <dbReference type="NCBI Taxonomy" id="698769"/>
    <lineage>
        <taxon>Bacteria</taxon>
        <taxon>Bacillati</taxon>
        <taxon>Bacillota</taxon>
        <taxon>Bacilli</taxon>
        <taxon>Bacillales</taxon>
        <taxon>Bacillaceae</taxon>
        <taxon>Virgibacillus</taxon>
    </lineage>
</organism>
<dbReference type="InterPro" id="IPR037185">
    <property type="entry name" value="EmrE-like"/>
</dbReference>
<reference evidence="9 10" key="1">
    <citation type="submission" date="2021-03" db="EMBL/GenBank/DDBJ databases">
        <title>Genomic Encyclopedia of Type Strains, Phase IV (KMG-IV): sequencing the most valuable type-strain genomes for metagenomic binning, comparative biology and taxonomic classification.</title>
        <authorList>
            <person name="Goeker M."/>
        </authorList>
    </citation>
    <scope>NUCLEOTIDE SEQUENCE [LARGE SCALE GENOMIC DNA]</scope>
    <source>
        <strain evidence="9 10">DSM 25790</strain>
    </source>
</reference>
<evidence type="ECO:0000256" key="2">
    <source>
        <dbReference type="ARBA" id="ARBA00007362"/>
    </source>
</evidence>
<evidence type="ECO:0000256" key="4">
    <source>
        <dbReference type="ARBA" id="ARBA00022692"/>
    </source>
</evidence>
<name>A0ABS4S8N0_9BACI</name>
<feature type="domain" description="EamA" evidence="8">
    <location>
        <begin position="14"/>
        <end position="144"/>
    </location>
</feature>
<dbReference type="InterPro" id="IPR050638">
    <property type="entry name" value="AA-Vitamin_Transporters"/>
</dbReference>
<feature type="transmembrane region" description="Helical" evidence="7">
    <location>
        <begin position="248"/>
        <end position="270"/>
    </location>
</feature>
<feature type="transmembrane region" description="Helical" evidence="7">
    <location>
        <begin position="156"/>
        <end position="177"/>
    </location>
</feature>
<dbReference type="Pfam" id="PF00892">
    <property type="entry name" value="EamA"/>
    <property type="match status" value="2"/>
</dbReference>
<evidence type="ECO:0000259" key="8">
    <source>
        <dbReference type="Pfam" id="PF00892"/>
    </source>
</evidence>
<comment type="similarity">
    <text evidence="2">Belongs to the EamA transporter family.</text>
</comment>
<keyword evidence="4 7" id="KW-0812">Transmembrane</keyword>
<evidence type="ECO:0000256" key="5">
    <source>
        <dbReference type="ARBA" id="ARBA00022989"/>
    </source>
</evidence>
<evidence type="ECO:0000313" key="9">
    <source>
        <dbReference type="EMBL" id="MBP2257848.1"/>
    </source>
</evidence>
<dbReference type="RefSeq" id="WP_226371195.1">
    <property type="nucleotide sequence ID" value="NZ_JAGIKX010000015.1"/>
</dbReference>
<dbReference type="EMBL" id="JAGIKX010000015">
    <property type="protein sequence ID" value="MBP2257848.1"/>
    <property type="molecule type" value="Genomic_DNA"/>
</dbReference>
<keyword evidence="10" id="KW-1185">Reference proteome</keyword>
<evidence type="ECO:0000256" key="7">
    <source>
        <dbReference type="SAM" id="Phobius"/>
    </source>
</evidence>